<feature type="region of interest" description="Disordered" evidence="1">
    <location>
        <begin position="1"/>
        <end position="27"/>
    </location>
</feature>
<accession>A0A6A6EX84</accession>
<protein>
    <submittedName>
        <fullName evidence="2">Uncharacterized protein</fullName>
    </submittedName>
</protein>
<evidence type="ECO:0000313" key="3">
    <source>
        <dbReference type="Proteomes" id="UP000799539"/>
    </source>
</evidence>
<reference evidence="2" key="1">
    <citation type="journal article" date="2020" name="Stud. Mycol.">
        <title>101 Dothideomycetes genomes: a test case for predicting lifestyles and emergence of pathogens.</title>
        <authorList>
            <person name="Haridas S."/>
            <person name="Albert R."/>
            <person name="Binder M."/>
            <person name="Bloem J."/>
            <person name="Labutti K."/>
            <person name="Salamov A."/>
            <person name="Andreopoulos B."/>
            <person name="Baker S."/>
            <person name="Barry K."/>
            <person name="Bills G."/>
            <person name="Bluhm B."/>
            <person name="Cannon C."/>
            <person name="Castanera R."/>
            <person name="Culley D."/>
            <person name="Daum C."/>
            <person name="Ezra D."/>
            <person name="Gonzalez J."/>
            <person name="Henrissat B."/>
            <person name="Kuo A."/>
            <person name="Liang C."/>
            <person name="Lipzen A."/>
            <person name="Lutzoni F."/>
            <person name="Magnuson J."/>
            <person name="Mondo S."/>
            <person name="Nolan M."/>
            <person name="Ohm R."/>
            <person name="Pangilinan J."/>
            <person name="Park H.-J."/>
            <person name="Ramirez L."/>
            <person name="Alfaro M."/>
            <person name="Sun H."/>
            <person name="Tritt A."/>
            <person name="Yoshinaga Y."/>
            <person name="Zwiers L.-H."/>
            <person name="Turgeon B."/>
            <person name="Goodwin S."/>
            <person name="Spatafora J."/>
            <person name="Crous P."/>
            <person name="Grigoriev I."/>
        </authorList>
    </citation>
    <scope>NUCLEOTIDE SEQUENCE</scope>
    <source>
        <strain evidence="2">SCOH1-5</strain>
    </source>
</reference>
<organism evidence="2 3">
    <name type="scientific">Cercospora zeae-maydis SCOH1-5</name>
    <dbReference type="NCBI Taxonomy" id="717836"/>
    <lineage>
        <taxon>Eukaryota</taxon>
        <taxon>Fungi</taxon>
        <taxon>Dikarya</taxon>
        <taxon>Ascomycota</taxon>
        <taxon>Pezizomycotina</taxon>
        <taxon>Dothideomycetes</taxon>
        <taxon>Dothideomycetidae</taxon>
        <taxon>Mycosphaerellales</taxon>
        <taxon>Mycosphaerellaceae</taxon>
        <taxon>Cercospora</taxon>
    </lineage>
</organism>
<evidence type="ECO:0000256" key="1">
    <source>
        <dbReference type="SAM" id="MobiDB-lite"/>
    </source>
</evidence>
<dbReference type="Proteomes" id="UP000799539">
    <property type="component" value="Unassembled WGS sequence"/>
</dbReference>
<sequence length="103" mass="11473">MTLPHTEFAKGVRNHHSDHEKHAQSLHCKQEEPIARWCGMRRGAGGSSQLIKAQLRGKQLRAASKLSLHTAIIVQTTDDTPVHNHSQAIILLKKSISQKLTRA</sequence>
<gene>
    <name evidence="2" type="ORF">CERZMDRAFT_102996</name>
</gene>
<proteinExistence type="predicted"/>
<name>A0A6A6EX84_9PEZI</name>
<evidence type="ECO:0000313" key="2">
    <source>
        <dbReference type="EMBL" id="KAF2206828.1"/>
    </source>
</evidence>
<feature type="compositionally biased region" description="Basic and acidic residues" evidence="1">
    <location>
        <begin position="7"/>
        <end position="27"/>
    </location>
</feature>
<keyword evidence="3" id="KW-1185">Reference proteome</keyword>
<dbReference type="EMBL" id="ML992711">
    <property type="protein sequence ID" value="KAF2206828.1"/>
    <property type="molecule type" value="Genomic_DNA"/>
</dbReference>
<dbReference type="AlphaFoldDB" id="A0A6A6EX84"/>